<dbReference type="AlphaFoldDB" id="A0A060C6C6"/>
<evidence type="ECO:0000256" key="1">
    <source>
        <dbReference type="ARBA" id="ARBA00011073"/>
    </source>
</evidence>
<dbReference type="GO" id="GO:0016020">
    <property type="term" value="C:membrane"/>
    <property type="evidence" value="ECO:0007669"/>
    <property type="project" value="TreeGrafter"/>
</dbReference>
<dbReference type="PROSITE" id="PS00137">
    <property type="entry name" value="SUBTILASE_HIS"/>
    <property type="match status" value="1"/>
</dbReference>
<dbReference type="Gene3D" id="3.40.50.200">
    <property type="entry name" value="Peptidase S8/S53 domain"/>
    <property type="match status" value="1"/>
</dbReference>
<keyword evidence="2" id="KW-0645">Protease</keyword>
<proteinExistence type="inferred from homology"/>
<dbReference type="PANTHER" id="PTHR42884:SF14">
    <property type="entry name" value="NEUROENDOCRINE CONVERTASE 1"/>
    <property type="match status" value="1"/>
</dbReference>
<dbReference type="Pfam" id="PF00082">
    <property type="entry name" value="Peptidase_S8"/>
    <property type="match status" value="1"/>
</dbReference>
<dbReference type="EMBL" id="KF121296">
    <property type="protein sequence ID" value="AIA88580.1"/>
    <property type="molecule type" value="Genomic_DNA"/>
</dbReference>
<dbReference type="PROSITE" id="PS51892">
    <property type="entry name" value="SUBTILASE"/>
    <property type="match status" value="1"/>
</dbReference>
<dbReference type="InterPro" id="IPR023827">
    <property type="entry name" value="Peptidase_S8_Asp-AS"/>
</dbReference>
<comment type="caution">
    <text evidence="5">Lacks conserved residue(s) required for the propagation of feature annotation.</text>
</comment>
<evidence type="ECO:0000256" key="2">
    <source>
        <dbReference type="ARBA" id="ARBA00022670"/>
    </source>
</evidence>
<dbReference type="InterPro" id="IPR000209">
    <property type="entry name" value="Peptidase_S8/S53_dom"/>
</dbReference>
<protein>
    <submittedName>
        <fullName evidence="7">Peptidase_S8</fullName>
    </submittedName>
</protein>
<dbReference type="PANTHER" id="PTHR42884">
    <property type="entry name" value="PROPROTEIN CONVERTASE SUBTILISIN/KEXIN-RELATED"/>
    <property type="match status" value="1"/>
</dbReference>
<keyword evidence="3" id="KW-0378">Hydrolase</keyword>
<sequence>TNTTERQNTANNGSSTLANDIGLTTTATINDPYATDGQQWSLYSVDAFDAWDTVKCNSSVSVAVIDTGCNVGHEDLTDNIKATYSASDGTSNVADSIGHGTHVAGIVSAETDNSTGVSGVSYNAGLVIVKASLGTTNEFDSATLIKAYKWIINN</sequence>
<keyword evidence="4" id="KW-0720">Serine protease</keyword>
<dbReference type="InterPro" id="IPR022398">
    <property type="entry name" value="Peptidase_S8_His-AS"/>
</dbReference>
<dbReference type="PRINTS" id="PR00723">
    <property type="entry name" value="SUBTILISIN"/>
</dbReference>
<evidence type="ECO:0000313" key="7">
    <source>
        <dbReference type="EMBL" id="AIA88580.1"/>
    </source>
</evidence>
<feature type="non-terminal residue" evidence="7">
    <location>
        <position position="154"/>
    </location>
</feature>
<comment type="similarity">
    <text evidence="1 5">Belongs to the peptidase S8 family.</text>
</comment>
<dbReference type="InterPro" id="IPR036852">
    <property type="entry name" value="Peptidase_S8/S53_dom_sf"/>
</dbReference>
<evidence type="ECO:0000256" key="3">
    <source>
        <dbReference type="ARBA" id="ARBA00022801"/>
    </source>
</evidence>
<name>A0A060C6C6_9BACL</name>
<reference evidence="7" key="1">
    <citation type="journal article" date="2013" name="Environ. Microbiol.">
        <title>Seasonally variable intestinal metagenomes of the red palm weevil (Rhynchophorus ferrugineus).</title>
        <authorList>
            <person name="Jia S."/>
            <person name="Zhang X."/>
            <person name="Zhang G."/>
            <person name="Yin A."/>
            <person name="Zhang S."/>
            <person name="Li F."/>
            <person name="Wang L."/>
            <person name="Zhao D."/>
            <person name="Yun Q."/>
            <person name="Tala"/>
            <person name="Wang J."/>
            <person name="Sun G."/>
            <person name="Baabdullah M."/>
            <person name="Yu X."/>
            <person name="Hu S."/>
            <person name="Al-Mssallem I.S."/>
            <person name="Yu J."/>
        </authorList>
    </citation>
    <scope>NUCLEOTIDE SEQUENCE</scope>
</reference>
<accession>A0A060C6C6</accession>
<dbReference type="PROSITE" id="PS00136">
    <property type="entry name" value="SUBTILASE_ASP"/>
    <property type="match status" value="1"/>
</dbReference>
<dbReference type="GO" id="GO:0004252">
    <property type="term" value="F:serine-type endopeptidase activity"/>
    <property type="evidence" value="ECO:0007669"/>
    <property type="project" value="InterPro"/>
</dbReference>
<feature type="non-terminal residue" evidence="7">
    <location>
        <position position="1"/>
    </location>
</feature>
<organism evidence="7">
    <name type="scientific">uncultured Paenibacillus sp</name>
    <dbReference type="NCBI Taxonomy" id="227322"/>
    <lineage>
        <taxon>Bacteria</taxon>
        <taxon>Bacillati</taxon>
        <taxon>Bacillota</taxon>
        <taxon>Bacilli</taxon>
        <taxon>Bacillales</taxon>
        <taxon>Paenibacillaceae</taxon>
        <taxon>Paenibacillus</taxon>
        <taxon>environmental samples</taxon>
    </lineage>
</organism>
<evidence type="ECO:0000256" key="4">
    <source>
        <dbReference type="ARBA" id="ARBA00022825"/>
    </source>
</evidence>
<evidence type="ECO:0000259" key="6">
    <source>
        <dbReference type="Pfam" id="PF00082"/>
    </source>
</evidence>
<feature type="domain" description="Peptidase S8/S53" evidence="6">
    <location>
        <begin position="58"/>
        <end position="154"/>
    </location>
</feature>
<dbReference type="SUPFAM" id="SSF52743">
    <property type="entry name" value="Subtilisin-like"/>
    <property type="match status" value="1"/>
</dbReference>
<dbReference type="GO" id="GO:0016485">
    <property type="term" value="P:protein processing"/>
    <property type="evidence" value="ECO:0007669"/>
    <property type="project" value="TreeGrafter"/>
</dbReference>
<dbReference type="InterPro" id="IPR015500">
    <property type="entry name" value="Peptidase_S8_subtilisin-rel"/>
</dbReference>
<evidence type="ECO:0000256" key="5">
    <source>
        <dbReference type="PROSITE-ProRule" id="PRU01240"/>
    </source>
</evidence>